<dbReference type="InterPro" id="IPR053288">
    <property type="entry name" value="TGD_Bridge_Protein"/>
</dbReference>
<keyword evidence="1" id="KW-0472">Membrane</keyword>
<name>A0A803Q645_CANSA</name>
<evidence type="ECO:0000256" key="1">
    <source>
        <dbReference type="SAM" id="Phobius"/>
    </source>
</evidence>
<dbReference type="EMBL" id="UZAU01000642">
    <property type="status" value="NOT_ANNOTATED_CDS"/>
    <property type="molecule type" value="Genomic_DNA"/>
</dbReference>
<proteinExistence type="predicted"/>
<dbReference type="PANTHER" id="PTHR34201:SF6">
    <property type="entry name" value="GLYCINE-RICH PROTEIN"/>
    <property type="match status" value="1"/>
</dbReference>
<evidence type="ECO:0000313" key="2">
    <source>
        <dbReference type="EnsemblPlants" id="cds.evm.model.07.709"/>
    </source>
</evidence>
<dbReference type="EnsemblPlants" id="evm.model.07.709">
    <property type="protein sequence ID" value="cds.evm.model.07.709"/>
    <property type="gene ID" value="evm.TU.07.709"/>
</dbReference>
<sequence length="167" mass="17538">MKTNSRKYKEDASSSLWKWNNNKNSKEDPLLPISEFLNRTKRKADETLAGPGGGAGIGCGAGLGFGLVGGLGFGGWPWNHLKLVFGVGVGCGVGIGFGYGQGIGGSEWEMRLRGAEGVSGLGFRLRGAEGVSRSPWTSLTVMRRSAAVYLVWRGAEGVLGLGSELFG</sequence>
<keyword evidence="1" id="KW-1133">Transmembrane helix</keyword>
<protein>
    <submittedName>
        <fullName evidence="2">Uncharacterized protein</fullName>
    </submittedName>
</protein>
<keyword evidence="3" id="KW-1185">Reference proteome</keyword>
<reference evidence="2" key="1">
    <citation type="submission" date="2018-11" db="EMBL/GenBank/DDBJ databases">
        <authorList>
            <person name="Grassa J C."/>
        </authorList>
    </citation>
    <scope>NUCLEOTIDE SEQUENCE [LARGE SCALE GENOMIC DNA]</scope>
</reference>
<evidence type="ECO:0000313" key="3">
    <source>
        <dbReference type="Proteomes" id="UP000596661"/>
    </source>
</evidence>
<feature type="transmembrane region" description="Helical" evidence="1">
    <location>
        <begin position="83"/>
        <end position="103"/>
    </location>
</feature>
<accession>A0A803Q645</accession>
<dbReference type="AlphaFoldDB" id="A0A803Q645"/>
<feature type="transmembrane region" description="Helical" evidence="1">
    <location>
        <begin position="48"/>
        <end position="71"/>
    </location>
</feature>
<reference evidence="2" key="2">
    <citation type="submission" date="2021-03" db="UniProtKB">
        <authorList>
            <consortium name="EnsemblPlants"/>
        </authorList>
    </citation>
    <scope>IDENTIFICATION</scope>
</reference>
<dbReference type="PANTHER" id="PTHR34201">
    <property type="entry name" value="GLYCINE-RICH PROTEIN"/>
    <property type="match status" value="1"/>
</dbReference>
<keyword evidence="1" id="KW-0812">Transmembrane</keyword>
<dbReference type="Proteomes" id="UP000596661">
    <property type="component" value="Chromosome 7"/>
</dbReference>
<organism evidence="2 3">
    <name type="scientific">Cannabis sativa</name>
    <name type="common">Hemp</name>
    <name type="synonym">Marijuana</name>
    <dbReference type="NCBI Taxonomy" id="3483"/>
    <lineage>
        <taxon>Eukaryota</taxon>
        <taxon>Viridiplantae</taxon>
        <taxon>Streptophyta</taxon>
        <taxon>Embryophyta</taxon>
        <taxon>Tracheophyta</taxon>
        <taxon>Spermatophyta</taxon>
        <taxon>Magnoliopsida</taxon>
        <taxon>eudicotyledons</taxon>
        <taxon>Gunneridae</taxon>
        <taxon>Pentapetalae</taxon>
        <taxon>rosids</taxon>
        <taxon>fabids</taxon>
        <taxon>Rosales</taxon>
        <taxon>Cannabaceae</taxon>
        <taxon>Cannabis</taxon>
    </lineage>
</organism>
<dbReference type="Gramene" id="evm.model.07.709">
    <property type="protein sequence ID" value="cds.evm.model.07.709"/>
    <property type="gene ID" value="evm.TU.07.709"/>
</dbReference>